<evidence type="ECO:0000313" key="6">
    <source>
        <dbReference type="Proteomes" id="UP000053748"/>
    </source>
</evidence>
<dbReference type="OrthoDB" id="9781878at2"/>
<dbReference type="Proteomes" id="UP000053748">
    <property type="component" value="Unassembled WGS sequence"/>
</dbReference>
<dbReference type="GO" id="GO:0009311">
    <property type="term" value="P:oligosaccharide metabolic process"/>
    <property type="evidence" value="ECO:0007669"/>
    <property type="project" value="InterPro"/>
</dbReference>
<gene>
    <name evidence="5" type="ORF">AL544_007880</name>
</gene>
<evidence type="ECO:0000256" key="1">
    <source>
        <dbReference type="ARBA" id="ARBA00010833"/>
    </source>
</evidence>
<sequence length="550" mass="63417">MLYWFSIFNNFEGTLMIRLMIAIACTALVNGFANAEHYPNWRETVPIPVYEKEPGYVELYWKAWELAQKKIKTQPNLPQSPYMDEALKDHTIWIWDTTFMVLFCKYAPDVCPGVESLNNFYVPLLDNNIAPASYPLNIRHPDNPPLFSWAEYDNYKFTDDTAHIDKLINETQYLQKHFEWFDNVQPGWQFESNAEQIKISAKTELKKVEYGYYWGATPSGMDNTPRKRDGLWVDAISQQALSALYISRLSREVGRQDEADKWQAQYDELKNIINTYYWDEEDGFYYDIDASNFVPLKVKTPASFWPLLAEVSSQQQAKRMLEYVLDPNTFGGDRPWVSVARNDPSFSVPDGNYWRGGIWLPTAYMATKAIEKYGYRKEADETAEKLLSHMLRTYKTYLPHTIWESYSPTRDAPAKHEGLVVREDFCGWSALGPISLFIENILGFHTIDAQKNIVQWRLDNQSKHGIKRLKFGATETDILYDGDHEIKVKSNKAYTLVVNDVALKIKPGEQGFPVTVNNGIPSISTTNGSGGVGEIALMMLLLAGWLRRYY</sequence>
<dbReference type="AlphaFoldDB" id="A0A2J9UWT8"/>
<comment type="similarity">
    <text evidence="1">Belongs to the glycosyl hydrolase 63 family.</text>
</comment>
<reference evidence="5" key="1">
    <citation type="submission" date="2017-12" db="EMBL/GenBank/DDBJ databases">
        <title>FDA dAtabase for Regulatory Grade micrObial Sequences (FDA-ARGOS): Supporting development and validation of Infectious Disease Dx tests.</title>
        <authorList>
            <person name="Hoffmann M."/>
            <person name="Allard M."/>
            <person name="Evans P."/>
            <person name="Brown E."/>
            <person name="Tallon L.J."/>
            <person name="Sadzewicz L."/>
            <person name="Sengamalay N."/>
            <person name="Ott S."/>
            <person name="Godinez A."/>
            <person name="Nagaraj S."/>
            <person name="Vavikolanu K."/>
            <person name="Aluvathingal J."/>
            <person name="Nadendla S."/>
            <person name="Hobson J."/>
            <person name="Sichtig H."/>
        </authorList>
    </citation>
    <scope>NUCLEOTIDE SEQUENCE [LARGE SCALE GENOMIC DNA]</scope>
    <source>
        <strain evidence="5">FDAARGOS_113</strain>
    </source>
</reference>
<evidence type="ECO:0000259" key="4">
    <source>
        <dbReference type="Pfam" id="PF22422"/>
    </source>
</evidence>
<evidence type="ECO:0000256" key="3">
    <source>
        <dbReference type="ARBA" id="ARBA00023295"/>
    </source>
</evidence>
<dbReference type="GO" id="GO:0006487">
    <property type="term" value="P:protein N-linked glycosylation"/>
    <property type="evidence" value="ECO:0007669"/>
    <property type="project" value="TreeGrafter"/>
</dbReference>
<keyword evidence="2" id="KW-0378">Hydrolase</keyword>
<keyword evidence="6" id="KW-1185">Reference proteome</keyword>
<comment type="caution">
    <text evidence="5">The sequence shown here is derived from an EMBL/GenBank/DDBJ whole genome shotgun (WGS) entry which is preliminary data.</text>
</comment>
<dbReference type="InterPro" id="IPR012341">
    <property type="entry name" value="6hp_glycosidase-like_sf"/>
</dbReference>
<dbReference type="Pfam" id="PF22422">
    <property type="entry name" value="MGH1-like_GH"/>
    <property type="match status" value="1"/>
</dbReference>
<dbReference type="InterPro" id="IPR004888">
    <property type="entry name" value="Glycoside_hydrolase_63"/>
</dbReference>
<dbReference type="InterPro" id="IPR054491">
    <property type="entry name" value="MGH1-like_GH"/>
</dbReference>
<proteinExistence type="inferred from homology"/>
<dbReference type="PANTHER" id="PTHR10412:SF11">
    <property type="entry name" value="MANNOSYL-OLIGOSACCHARIDE GLUCOSIDASE"/>
    <property type="match status" value="1"/>
</dbReference>
<evidence type="ECO:0000313" key="5">
    <source>
        <dbReference type="EMBL" id="PNM55997.1"/>
    </source>
</evidence>
<dbReference type="Gene3D" id="1.50.10.10">
    <property type="match status" value="1"/>
</dbReference>
<dbReference type="SUPFAM" id="SSF48208">
    <property type="entry name" value="Six-hairpin glycosidases"/>
    <property type="match status" value="1"/>
</dbReference>
<organism evidence="5 6">
    <name type="scientific">Vibrio mimicus</name>
    <dbReference type="NCBI Taxonomy" id="674"/>
    <lineage>
        <taxon>Bacteria</taxon>
        <taxon>Pseudomonadati</taxon>
        <taxon>Pseudomonadota</taxon>
        <taxon>Gammaproteobacteria</taxon>
        <taxon>Vibrionales</taxon>
        <taxon>Vibrionaceae</taxon>
        <taxon>Vibrio</taxon>
    </lineage>
</organism>
<dbReference type="STRING" id="674.VM_06190"/>
<accession>A0A2J9UWT8</accession>
<dbReference type="GO" id="GO:0004573">
    <property type="term" value="F:Glc3Man9GlcNAc2 oligosaccharide glucosidase activity"/>
    <property type="evidence" value="ECO:0007669"/>
    <property type="project" value="InterPro"/>
</dbReference>
<dbReference type="PANTHER" id="PTHR10412">
    <property type="entry name" value="MANNOSYL-OLIGOSACCHARIDE GLUCOSIDASE"/>
    <property type="match status" value="1"/>
</dbReference>
<evidence type="ECO:0000256" key="2">
    <source>
        <dbReference type="ARBA" id="ARBA00022801"/>
    </source>
</evidence>
<dbReference type="EMBL" id="LOSJ02000002">
    <property type="protein sequence ID" value="PNM55997.1"/>
    <property type="molecule type" value="Genomic_DNA"/>
</dbReference>
<feature type="domain" description="Mannosylglycerate hydrolase MGH1-like glycoside hydrolase" evidence="4">
    <location>
        <begin position="236"/>
        <end position="416"/>
    </location>
</feature>
<keyword evidence="3" id="KW-0326">Glycosidase</keyword>
<protein>
    <submittedName>
        <fullName evidence="5">Neutral trehalase</fullName>
    </submittedName>
</protein>
<name>A0A2J9UWT8_VIBMI</name>
<dbReference type="InterPro" id="IPR008928">
    <property type="entry name" value="6-hairpin_glycosidase_sf"/>
</dbReference>